<dbReference type="InterPro" id="IPR000649">
    <property type="entry name" value="IF-2B-related"/>
</dbReference>
<keyword evidence="3" id="KW-0963">Cytoplasm</keyword>
<dbReference type="Gene3D" id="3.40.50.10470">
    <property type="entry name" value="Translation initiation factor eif-2b, domain 2"/>
    <property type="match status" value="1"/>
</dbReference>
<evidence type="ECO:0000256" key="10">
    <source>
        <dbReference type="SAM" id="MobiDB-lite"/>
    </source>
</evidence>
<keyword evidence="4" id="KW-0396">Initiation factor</keyword>
<comment type="similarity">
    <text evidence="2 9">Belongs to the eIF-2B alpha/beta/delta subunits family.</text>
</comment>
<feature type="non-terminal residue" evidence="11">
    <location>
        <position position="518"/>
    </location>
</feature>
<dbReference type="InterPro" id="IPR042529">
    <property type="entry name" value="IF_2B-like_C"/>
</dbReference>
<evidence type="ECO:0000313" key="12">
    <source>
        <dbReference type="Proteomes" id="UP000051574"/>
    </source>
</evidence>
<evidence type="ECO:0000256" key="4">
    <source>
        <dbReference type="ARBA" id="ARBA00022540"/>
    </source>
</evidence>
<feature type="compositionally biased region" description="Basic and acidic residues" evidence="10">
    <location>
        <begin position="97"/>
        <end position="111"/>
    </location>
</feature>
<dbReference type="InterPro" id="IPR037171">
    <property type="entry name" value="NagB/RpiA_transferase-like"/>
</dbReference>
<feature type="region of interest" description="Disordered" evidence="10">
    <location>
        <begin position="1"/>
        <end position="58"/>
    </location>
</feature>
<dbReference type="Pfam" id="PF01008">
    <property type="entry name" value="IF-2B"/>
    <property type="match status" value="1"/>
</dbReference>
<comment type="subunit">
    <text evidence="8">Component of the translation initiation factor 2B (eIF2B) complex which is a heterodecamer of two sets of five different subunits: alpha, beta, gamma, delta and epsilon. Subunits alpha, beta and delta comprise a regulatory subcomplex and subunits epsilon and gamma comprise a catalytic subcomplex. Within the complex, the hexameric regulatory complex resides at the center, with the two heterodimeric catalytic subcomplexes bound on opposite sides.</text>
</comment>
<dbReference type="GO" id="GO:0005829">
    <property type="term" value="C:cytosol"/>
    <property type="evidence" value="ECO:0007669"/>
    <property type="project" value="UniProtKB-SubCell"/>
</dbReference>
<evidence type="ECO:0000256" key="9">
    <source>
        <dbReference type="RuleBase" id="RU003814"/>
    </source>
</evidence>
<accession>A0A0T6B817</accession>
<keyword evidence="12" id="KW-1185">Reference proteome</keyword>
<proteinExistence type="inferred from homology"/>
<dbReference type="EMBL" id="LJIG01009229">
    <property type="protein sequence ID" value="KRT83498.1"/>
    <property type="molecule type" value="Genomic_DNA"/>
</dbReference>
<name>A0A0T6B817_9SCAR</name>
<evidence type="ECO:0000256" key="1">
    <source>
        <dbReference type="ARBA" id="ARBA00004514"/>
    </source>
</evidence>
<dbReference type="PANTHER" id="PTHR10233">
    <property type="entry name" value="TRANSLATION INITIATION FACTOR EIF-2B"/>
    <property type="match status" value="1"/>
</dbReference>
<dbReference type="OrthoDB" id="10254737at2759"/>
<feature type="region of interest" description="Disordered" evidence="10">
    <location>
        <begin position="97"/>
        <end position="120"/>
    </location>
</feature>
<reference evidence="11 12" key="1">
    <citation type="submission" date="2015-09" db="EMBL/GenBank/DDBJ databases">
        <title>Draft genome of the scarab beetle Oryctes borbonicus.</title>
        <authorList>
            <person name="Meyer J.M."/>
            <person name="Markov G.V."/>
            <person name="Baskaran P."/>
            <person name="Herrmann M."/>
            <person name="Sommer R.J."/>
            <person name="Roedelsperger C."/>
        </authorList>
    </citation>
    <scope>NUCLEOTIDE SEQUENCE [LARGE SCALE GENOMIC DNA]</scope>
    <source>
        <strain evidence="11">OB123</strain>
        <tissue evidence="11">Whole animal</tissue>
    </source>
</reference>
<evidence type="ECO:0000256" key="8">
    <source>
        <dbReference type="ARBA" id="ARBA00046432"/>
    </source>
</evidence>
<evidence type="ECO:0000313" key="11">
    <source>
        <dbReference type="EMBL" id="KRT83498.1"/>
    </source>
</evidence>
<comment type="subcellular location">
    <subcellularLocation>
        <location evidence="1">Cytoplasm</location>
        <location evidence="1">Cytosol</location>
    </subcellularLocation>
</comment>
<dbReference type="GO" id="GO:0003743">
    <property type="term" value="F:translation initiation factor activity"/>
    <property type="evidence" value="ECO:0007669"/>
    <property type="project" value="UniProtKB-KW"/>
</dbReference>
<protein>
    <recommendedName>
        <fullName evidence="6">Translation initiation factor eIF2B subunit delta</fullName>
    </recommendedName>
    <alternativeName>
        <fullName evidence="7">eIF2B GDP-GTP exchange factor subunit delta</fullName>
    </alternativeName>
</protein>
<dbReference type="PANTHER" id="PTHR10233:SF14">
    <property type="entry name" value="TRANSLATION INITIATION FACTOR EIF-2B SUBUNIT DELTA"/>
    <property type="match status" value="1"/>
</dbReference>
<evidence type="ECO:0000256" key="2">
    <source>
        <dbReference type="ARBA" id="ARBA00007251"/>
    </source>
</evidence>
<evidence type="ECO:0000256" key="7">
    <source>
        <dbReference type="ARBA" id="ARBA00044356"/>
    </source>
</evidence>
<evidence type="ECO:0000256" key="5">
    <source>
        <dbReference type="ARBA" id="ARBA00022917"/>
    </source>
</evidence>
<keyword evidence="5" id="KW-0648">Protein biosynthesis</keyword>
<evidence type="ECO:0000256" key="3">
    <source>
        <dbReference type="ARBA" id="ARBA00022490"/>
    </source>
</evidence>
<dbReference type="SUPFAM" id="SSF100950">
    <property type="entry name" value="NagB/RpiA/CoA transferase-like"/>
    <property type="match status" value="1"/>
</dbReference>
<organism evidence="11 12">
    <name type="scientific">Oryctes borbonicus</name>
    <dbReference type="NCBI Taxonomy" id="1629725"/>
    <lineage>
        <taxon>Eukaryota</taxon>
        <taxon>Metazoa</taxon>
        <taxon>Ecdysozoa</taxon>
        <taxon>Arthropoda</taxon>
        <taxon>Hexapoda</taxon>
        <taxon>Insecta</taxon>
        <taxon>Pterygota</taxon>
        <taxon>Neoptera</taxon>
        <taxon>Endopterygota</taxon>
        <taxon>Coleoptera</taxon>
        <taxon>Polyphaga</taxon>
        <taxon>Scarabaeiformia</taxon>
        <taxon>Scarabaeidae</taxon>
        <taxon>Dynastinae</taxon>
        <taxon>Oryctes</taxon>
    </lineage>
</organism>
<comment type="caution">
    <text evidence="11">The sequence shown here is derived from an EMBL/GenBank/DDBJ whole genome shotgun (WGS) entry which is preliminary data.</text>
</comment>
<evidence type="ECO:0000256" key="6">
    <source>
        <dbReference type="ARBA" id="ARBA00044147"/>
    </source>
</evidence>
<dbReference type="AlphaFoldDB" id="A0A0T6B817"/>
<dbReference type="Proteomes" id="UP000051574">
    <property type="component" value="Unassembled WGS sequence"/>
</dbReference>
<gene>
    <name evidence="11" type="ORF">AMK59_3073</name>
</gene>
<sequence>MNEEAKQSIPQKSKKIGADGLSKKERRALKVAQKGDTPINHIENARNLPTGVSNNDTKQTIVKSEGGHQKQLQKGEVKQTIADTKKVLDSMQGYKNKCDRLQNKGTPDKDVTAAPTPSKAQLRAERRAVQEKQRLAKVIEKTEKIETDIKESPKTPIKLPAKKIEPKTDAQNEHRVYLFNHLYFNNPYIGDSQEQITDLHSSFIRLGVQYSSKTILGSNARCFALLLTLREFITDFSSPSNQEFCRSVEFYLQKNTSYLHKCRPIAVSMTNALKHFKLCLTQIDTNLSDFDKKNRLLDIIDTYKQEQIAKAGEAISIKVNEKITNKDVILTYGCSSLIRQLLLDAHREGKHFKVIIVDSRPLLEGREMLRTLVREGIDCTYGLINSVSFIMSKATKVLLGAHALLANGYVMSRVGTAQIALIAQNFNKPVLVCCETYKFCERVQTDCFVYNEIGDSDKLVNIDTTEKDSPLANWRQSKYLQPLNLLYDVTPPDFVTAVVTELGFLPCTSVPVVLRIKP</sequence>